<dbReference type="EnsemblPlants" id="AET2Gv20862900.1">
    <property type="protein sequence ID" value="AET2Gv20862900.1"/>
    <property type="gene ID" value="AET2Gv20862900"/>
</dbReference>
<dbReference type="Gene3D" id="3.30.900.10">
    <property type="entry name" value="HORMA domain"/>
    <property type="match status" value="1"/>
</dbReference>
<dbReference type="Gramene" id="AET2Gv20862900.1">
    <property type="protein sequence ID" value="AET2Gv20862900.1"/>
    <property type="gene ID" value="AET2Gv20862900"/>
</dbReference>
<feature type="region of interest" description="Disordered" evidence="2">
    <location>
        <begin position="14"/>
        <end position="34"/>
    </location>
</feature>
<evidence type="ECO:0000256" key="2">
    <source>
        <dbReference type="SAM" id="MobiDB-lite"/>
    </source>
</evidence>
<dbReference type="GO" id="GO:0005829">
    <property type="term" value="C:cytosol"/>
    <property type="evidence" value="ECO:0007669"/>
    <property type="project" value="TreeGrafter"/>
</dbReference>
<protein>
    <recommendedName>
        <fullName evidence="5">Autophagy-related protein 13 N-terminal domain-containing protein</fullName>
    </recommendedName>
</protein>
<accession>A0A453CIX6</accession>
<sequence>NPKRNQRSLILTDKQPRTQLPRHPNLQLQPPLPSLPISVQICPPADLDRRGSDLCSLTAASASHAAQLGRGGQLEQSRPGGGGGVGPRRGWAAMSSMSDSGGGGRAGAELMAEQFHLKVLHAVLAVRAPRPLAAPAPAAASASFRRRDRWFHLPLHDPPPPPSAERLEAPPPGEPLVVDIHLLPAYRVFRLLCANQSYNYEMGYTVGSFAVPFSRAQESDMRSHRFVPVDTQPGRLVVSVQYLSSLAAFNLEISSLSPSMLITNYVGSPAAEPMRNFPSSLTEATGCAFPQSYQQQRPHSWAPPALWPLAPAQQTRFSPPPLHYASPTPSPPNFPGGYLQSPLRGESAPVTIPGVRRSPVHRQSMLDPVKGLMLPPPSPRRGDKGTAGSQESPSDISRSFGRPEGLRMGDPYGSSSPGSKVIHLWSC</sequence>
<dbReference type="Proteomes" id="UP000015105">
    <property type="component" value="Chromosome 2D"/>
</dbReference>
<feature type="region of interest" description="Disordered" evidence="2">
    <location>
        <begin position="317"/>
        <end position="420"/>
    </location>
</feature>
<evidence type="ECO:0000256" key="1">
    <source>
        <dbReference type="ARBA" id="ARBA00023006"/>
    </source>
</evidence>
<dbReference type="AlphaFoldDB" id="A0A453CIX6"/>
<dbReference type="InterPro" id="IPR036570">
    <property type="entry name" value="HORMA_dom_sf"/>
</dbReference>
<organism evidence="3 4">
    <name type="scientific">Aegilops tauschii subsp. strangulata</name>
    <name type="common">Goatgrass</name>
    <dbReference type="NCBI Taxonomy" id="200361"/>
    <lineage>
        <taxon>Eukaryota</taxon>
        <taxon>Viridiplantae</taxon>
        <taxon>Streptophyta</taxon>
        <taxon>Embryophyta</taxon>
        <taxon>Tracheophyta</taxon>
        <taxon>Spermatophyta</taxon>
        <taxon>Magnoliopsida</taxon>
        <taxon>Liliopsida</taxon>
        <taxon>Poales</taxon>
        <taxon>Poaceae</taxon>
        <taxon>BOP clade</taxon>
        <taxon>Pooideae</taxon>
        <taxon>Triticodae</taxon>
        <taxon>Triticeae</taxon>
        <taxon>Triticinae</taxon>
        <taxon>Aegilops</taxon>
    </lineage>
</organism>
<dbReference type="GO" id="GO:0034497">
    <property type="term" value="P:protein localization to phagophore assembly site"/>
    <property type="evidence" value="ECO:0007669"/>
    <property type="project" value="TreeGrafter"/>
</dbReference>
<reference evidence="4" key="1">
    <citation type="journal article" date="2014" name="Science">
        <title>Ancient hybridizations among the ancestral genomes of bread wheat.</title>
        <authorList>
            <consortium name="International Wheat Genome Sequencing Consortium,"/>
            <person name="Marcussen T."/>
            <person name="Sandve S.R."/>
            <person name="Heier L."/>
            <person name="Spannagl M."/>
            <person name="Pfeifer M."/>
            <person name="Jakobsen K.S."/>
            <person name="Wulff B.B."/>
            <person name="Steuernagel B."/>
            <person name="Mayer K.F."/>
            <person name="Olsen O.A."/>
        </authorList>
    </citation>
    <scope>NUCLEOTIDE SEQUENCE [LARGE SCALE GENOMIC DNA]</scope>
    <source>
        <strain evidence="4">cv. AL8/78</strain>
    </source>
</reference>
<dbReference type="PANTHER" id="PTHR13430">
    <property type="match status" value="1"/>
</dbReference>
<keyword evidence="4" id="KW-1185">Reference proteome</keyword>
<reference evidence="3" key="3">
    <citation type="journal article" date="2017" name="Nature">
        <title>Genome sequence of the progenitor of the wheat D genome Aegilops tauschii.</title>
        <authorList>
            <person name="Luo M.C."/>
            <person name="Gu Y.Q."/>
            <person name="Puiu D."/>
            <person name="Wang H."/>
            <person name="Twardziok S.O."/>
            <person name="Deal K.R."/>
            <person name="Huo N."/>
            <person name="Zhu T."/>
            <person name="Wang L."/>
            <person name="Wang Y."/>
            <person name="McGuire P.E."/>
            <person name="Liu S."/>
            <person name="Long H."/>
            <person name="Ramasamy R.K."/>
            <person name="Rodriguez J.C."/>
            <person name="Van S.L."/>
            <person name="Yuan L."/>
            <person name="Wang Z."/>
            <person name="Xia Z."/>
            <person name="Xiao L."/>
            <person name="Anderson O.D."/>
            <person name="Ouyang S."/>
            <person name="Liang Y."/>
            <person name="Zimin A.V."/>
            <person name="Pertea G."/>
            <person name="Qi P."/>
            <person name="Bennetzen J.L."/>
            <person name="Dai X."/>
            <person name="Dawson M.W."/>
            <person name="Muller H.G."/>
            <person name="Kugler K."/>
            <person name="Rivarola-Duarte L."/>
            <person name="Spannagl M."/>
            <person name="Mayer K.F.X."/>
            <person name="Lu F.H."/>
            <person name="Bevan M.W."/>
            <person name="Leroy P."/>
            <person name="Li P."/>
            <person name="You F.M."/>
            <person name="Sun Q."/>
            <person name="Liu Z."/>
            <person name="Lyons E."/>
            <person name="Wicker T."/>
            <person name="Salzberg S.L."/>
            <person name="Devos K.M."/>
            <person name="Dvorak J."/>
        </authorList>
    </citation>
    <scope>NUCLEOTIDE SEQUENCE [LARGE SCALE GENOMIC DNA]</scope>
    <source>
        <strain evidence="3">cv. AL8/78</strain>
    </source>
</reference>
<dbReference type="GO" id="GO:0034727">
    <property type="term" value="P:piecemeal microautophagy of the nucleus"/>
    <property type="evidence" value="ECO:0007669"/>
    <property type="project" value="TreeGrafter"/>
</dbReference>
<proteinExistence type="predicted"/>
<evidence type="ECO:0000313" key="3">
    <source>
        <dbReference type="EnsemblPlants" id="AET2Gv20862900.1"/>
    </source>
</evidence>
<dbReference type="GO" id="GO:0000423">
    <property type="term" value="P:mitophagy"/>
    <property type="evidence" value="ECO:0007669"/>
    <property type="project" value="TreeGrafter"/>
</dbReference>
<dbReference type="GO" id="GO:0000407">
    <property type="term" value="C:phagophore assembly site"/>
    <property type="evidence" value="ECO:0007669"/>
    <property type="project" value="TreeGrafter"/>
</dbReference>
<dbReference type="GO" id="GO:1990316">
    <property type="term" value="C:Atg1/ULK1 kinase complex"/>
    <property type="evidence" value="ECO:0007669"/>
    <property type="project" value="TreeGrafter"/>
</dbReference>
<reference evidence="3" key="5">
    <citation type="journal article" date="2021" name="G3 (Bethesda)">
        <title>Aegilops tauschii genome assembly Aet v5.0 features greater sequence contiguity and improved annotation.</title>
        <authorList>
            <person name="Wang L."/>
            <person name="Zhu T."/>
            <person name="Rodriguez J.C."/>
            <person name="Deal K.R."/>
            <person name="Dubcovsky J."/>
            <person name="McGuire P.E."/>
            <person name="Lux T."/>
            <person name="Spannagl M."/>
            <person name="Mayer K.F.X."/>
            <person name="Baldrich P."/>
            <person name="Meyers B.C."/>
            <person name="Huo N."/>
            <person name="Gu Y.Q."/>
            <person name="Zhou H."/>
            <person name="Devos K.M."/>
            <person name="Bennetzen J.L."/>
            <person name="Unver T."/>
            <person name="Budak H."/>
            <person name="Gulick P.J."/>
            <person name="Galiba G."/>
            <person name="Kalapos B."/>
            <person name="Nelson D.R."/>
            <person name="Li P."/>
            <person name="You F.M."/>
            <person name="Luo M.C."/>
            <person name="Dvorak J."/>
        </authorList>
    </citation>
    <scope>NUCLEOTIDE SEQUENCE [LARGE SCALE GENOMIC DNA]</scope>
    <source>
        <strain evidence="3">cv. AL8/78</strain>
    </source>
</reference>
<keyword evidence="1" id="KW-0072">Autophagy</keyword>
<dbReference type="InterPro" id="IPR040182">
    <property type="entry name" value="ATG13"/>
</dbReference>
<evidence type="ECO:0008006" key="5">
    <source>
        <dbReference type="Google" id="ProtNLM"/>
    </source>
</evidence>
<feature type="compositionally biased region" description="Pro residues" evidence="2">
    <location>
        <begin position="318"/>
        <end position="334"/>
    </location>
</feature>
<reference evidence="3" key="4">
    <citation type="submission" date="2019-03" db="UniProtKB">
        <authorList>
            <consortium name="EnsemblPlants"/>
        </authorList>
    </citation>
    <scope>IDENTIFICATION</scope>
</reference>
<feature type="compositionally biased region" description="Low complexity" evidence="2">
    <location>
        <begin position="19"/>
        <end position="29"/>
    </location>
</feature>
<feature type="compositionally biased region" description="Polar residues" evidence="2">
    <location>
        <begin position="387"/>
        <end position="397"/>
    </location>
</feature>
<dbReference type="PANTHER" id="PTHR13430:SF4">
    <property type="entry name" value="AUTOPHAGY-RELATED PROTEIN 13"/>
    <property type="match status" value="1"/>
</dbReference>
<feature type="region of interest" description="Disordered" evidence="2">
    <location>
        <begin position="66"/>
        <end position="90"/>
    </location>
</feature>
<reference evidence="4" key="2">
    <citation type="journal article" date="2017" name="Nat. Plants">
        <title>The Aegilops tauschii genome reveals multiple impacts of transposons.</title>
        <authorList>
            <person name="Zhao G."/>
            <person name="Zou C."/>
            <person name="Li K."/>
            <person name="Wang K."/>
            <person name="Li T."/>
            <person name="Gao L."/>
            <person name="Zhang X."/>
            <person name="Wang H."/>
            <person name="Yang Z."/>
            <person name="Liu X."/>
            <person name="Jiang W."/>
            <person name="Mao L."/>
            <person name="Kong X."/>
            <person name="Jiao Y."/>
            <person name="Jia J."/>
        </authorList>
    </citation>
    <scope>NUCLEOTIDE SEQUENCE [LARGE SCALE GENOMIC DNA]</scope>
    <source>
        <strain evidence="4">cv. AL8/78</strain>
    </source>
</reference>
<name>A0A453CIX6_AEGTS</name>
<evidence type="ECO:0000313" key="4">
    <source>
        <dbReference type="Proteomes" id="UP000015105"/>
    </source>
</evidence>